<protein>
    <submittedName>
        <fullName evidence="1">Uncharacterized protein</fullName>
    </submittedName>
</protein>
<accession>W6YXT4</accession>
<dbReference type="RefSeq" id="XP_007691108.1">
    <property type="nucleotide sequence ID" value="XM_007692918.1"/>
</dbReference>
<dbReference type="GeneID" id="19118353"/>
<proteinExistence type="predicted"/>
<evidence type="ECO:0000313" key="1">
    <source>
        <dbReference type="EMBL" id="EUC42380.1"/>
    </source>
</evidence>
<dbReference type="HOGENOM" id="CLU_2628453_0_0_1"/>
<dbReference type="Proteomes" id="UP000054032">
    <property type="component" value="Unassembled WGS sequence"/>
</dbReference>
<keyword evidence="2" id="KW-1185">Reference proteome</keyword>
<gene>
    <name evidence="1" type="ORF">COCMIDRAFT_103665</name>
</gene>
<dbReference type="AlphaFoldDB" id="W6YXT4"/>
<dbReference type="EMBL" id="KI964063">
    <property type="protein sequence ID" value="EUC42380.1"/>
    <property type="molecule type" value="Genomic_DNA"/>
</dbReference>
<name>W6YXT4_COCMI</name>
<sequence>QCRRRVSLEIEEKAEIVEEKEEAEQAGCQGERRRAREPACSRTTDGLLLQAIFLCSCRRAGNGSRKGPCLHKAGVTCA</sequence>
<evidence type="ECO:0000313" key="2">
    <source>
        <dbReference type="Proteomes" id="UP000054032"/>
    </source>
</evidence>
<feature type="non-terminal residue" evidence="1">
    <location>
        <position position="1"/>
    </location>
</feature>
<reference evidence="1 2" key="1">
    <citation type="journal article" date="2013" name="PLoS Genet.">
        <title>Comparative genome structure, secondary metabolite, and effector coding capacity across Cochliobolus pathogens.</title>
        <authorList>
            <person name="Condon B.J."/>
            <person name="Leng Y."/>
            <person name="Wu D."/>
            <person name="Bushley K.E."/>
            <person name="Ohm R.A."/>
            <person name="Otillar R."/>
            <person name="Martin J."/>
            <person name="Schackwitz W."/>
            <person name="Grimwood J."/>
            <person name="MohdZainudin N."/>
            <person name="Xue C."/>
            <person name="Wang R."/>
            <person name="Manning V.A."/>
            <person name="Dhillon B."/>
            <person name="Tu Z.J."/>
            <person name="Steffenson B.J."/>
            <person name="Salamov A."/>
            <person name="Sun H."/>
            <person name="Lowry S."/>
            <person name="LaButti K."/>
            <person name="Han J."/>
            <person name="Copeland A."/>
            <person name="Lindquist E."/>
            <person name="Barry K."/>
            <person name="Schmutz J."/>
            <person name="Baker S.E."/>
            <person name="Ciuffetti L.M."/>
            <person name="Grigoriev I.V."/>
            <person name="Zhong S."/>
            <person name="Turgeon B.G."/>
        </authorList>
    </citation>
    <scope>NUCLEOTIDE SEQUENCE [LARGE SCALE GENOMIC DNA]</scope>
    <source>
        <strain evidence="1 2">ATCC 44560</strain>
    </source>
</reference>
<organism evidence="1 2">
    <name type="scientific">Bipolaris oryzae ATCC 44560</name>
    <dbReference type="NCBI Taxonomy" id="930090"/>
    <lineage>
        <taxon>Eukaryota</taxon>
        <taxon>Fungi</taxon>
        <taxon>Dikarya</taxon>
        <taxon>Ascomycota</taxon>
        <taxon>Pezizomycotina</taxon>
        <taxon>Dothideomycetes</taxon>
        <taxon>Pleosporomycetidae</taxon>
        <taxon>Pleosporales</taxon>
        <taxon>Pleosporineae</taxon>
        <taxon>Pleosporaceae</taxon>
        <taxon>Bipolaris</taxon>
    </lineage>
</organism>
<dbReference type="KEGG" id="bor:COCMIDRAFT_103665"/>